<evidence type="ECO:0000313" key="3">
    <source>
        <dbReference type="Proteomes" id="UP000198345"/>
    </source>
</evidence>
<evidence type="ECO:0000256" key="1">
    <source>
        <dbReference type="SAM" id="MobiDB-lite"/>
    </source>
</evidence>
<dbReference type="AlphaFoldDB" id="A0A226GR47"/>
<feature type="region of interest" description="Disordered" evidence="1">
    <location>
        <begin position="47"/>
        <end position="66"/>
    </location>
</feature>
<keyword evidence="3" id="KW-1185">Reference proteome</keyword>
<reference evidence="2 3" key="1">
    <citation type="submission" date="2016-11" db="EMBL/GenBank/DDBJ databases">
        <title>Whole genomes of Flavobacteriaceae.</title>
        <authorList>
            <person name="Stine C."/>
            <person name="Li C."/>
            <person name="Tadesse D."/>
        </authorList>
    </citation>
    <scope>NUCLEOTIDE SEQUENCE [LARGE SCALE GENOMIC DNA]</scope>
    <source>
        <strain evidence="2 3">DSM 18292</strain>
    </source>
</reference>
<sequence length="66" mass="7484">MTSKEHKEYVAALKQYSTELLKSESDVKSFLVDAGIHTQTGRLTKAYSSSESIGYKRQNSKEQKNK</sequence>
<accession>A0A226GR47</accession>
<dbReference type="RefSeq" id="WP_089051920.1">
    <property type="nucleotide sequence ID" value="NZ_FXTV01000005.1"/>
</dbReference>
<evidence type="ECO:0000313" key="2">
    <source>
        <dbReference type="EMBL" id="OXA83951.1"/>
    </source>
</evidence>
<name>A0A226GR47_9FLAO</name>
<dbReference type="OrthoDB" id="9911891at2"/>
<comment type="caution">
    <text evidence="2">The sequence shown here is derived from an EMBL/GenBank/DDBJ whole genome shotgun (WGS) entry which is preliminary data.</text>
</comment>
<proteinExistence type="predicted"/>
<organism evidence="2 3">
    <name type="scientific">Flavobacterium hercynium</name>
    <dbReference type="NCBI Taxonomy" id="387094"/>
    <lineage>
        <taxon>Bacteria</taxon>
        <taxon>Pseudomonadati</taxon>
        <taxon>Bacteroidota</taxon>
        <taxon>Flavobacteriia</taxon>
        <taxon>Flavobacteriales</taxon>
        <taxon>Flavobacteriaceae</taxon>
        <taxon>Flavobacterium</taxon>
    </lineage>
</organism>
<gene>
    <name evidence="2" type="ORF">B0A66_21605</name>
</gene>
<dbReference type="Proteomes" id="UP000198345">
    <property type="component" value="Unassembled WGS sequence"/>
</dbReference>
<protein>
    <submittedName>
        <fullName evidence="2">Uncharacterized protein</fullName>
    </submittedName>
</protein>
<dbReference type="EMBL" id="MUGW01000072">
    <property type="protein sequence ID" value="OXA83951.1"/>
    <property type="molecule type" value="Genomic_DNA"/>
</dbReference>